<accession>A0A9D4CCY3</accession>
<keyword evidence="1" id="KW-0812">Transmembrane</keyword>
<dbReference type="Proteomes" id="UP000828390">
    <property type="component" value="Unassembled WGS sequence"/>
</dbReference>
<sequence length="63" mass="7265">MMIKVMVAVAVVVTKIMMNTIMMCLVNDYIDRSRSTSRSETPIRRHDAQMYDTFISRTMSVTS</sequence>
<organism evidence="2 3">
    <name type="scientific">Dreissena polymorpha</name>
    <name type="common">Zebra mussel</name>
    <name type="synonym">Mytilus polymorpha</name>
    <dbReference type="NCBI Taxonomy" id="45954"/>
    <lineage>
        <taxon>Eukaryota</taxon>
        <taxon>Metazoa</taxon>
        <taxon>Spiralia</taxon>
        <taxon>Lophotrochozoa</taxon>
        <taxon>Mollusca</taxon>
        <taxon>Bivalvia</taxon>
        <taxon>Autobranchia</taxon>
        <taxon>Heteroconchia</taxon>
        <taxon>Euheterodonta</taxon>
        <taxon>Imparidentia</taxon>
        <taxon>Neoheterodontei</taxon>
        <taxon>Myida</taxon>
        <taxon>Dreissenoidea</taxon>
        <taxon>Dreissenidae</taxon>
        <taxon>Dreissena</taxon>
    </lineage>
</organism>
<name>A0A9D4CCY3_DREPO</name>
<reference evidence="2" key="1">
    <citation type="journal article" date="2019" name="bioRxiv">
        <title>The Genome of the Zebra Mussel, Dreissena polymorpha: A Resource for Invasive Species Research.</title>
        <authorList>
            <person name="McCartney M.A."/>
            <person name="Auch B."/>
            <person name="Kono T."/>
            <person name="Mallez S."/>
            <person name="Zhang Y."/>
            <person name="Obille A."/>
            <person name="Becker A."/>
            <person name="Abrahante J.E."/>
            <person name="Garbe J."/>
            <person name="Badalamenti J.P."/>
            <person name="Herman A."/>
            <person name="Mangelson H."/>
            <person name="Liachko I."/>
            <person name="Sullivan S."/>
            <person name="Sone E.D."/>
            <person name="Koren S."/>
            <person name="Silverstein K.A.T."/>
            <person name="Beckman K.B."/>
            <person name="Gohl D.M."/>
        </authorList>
    </citation>
    <scope>NUCLEOTIDE SEQUENCE</scope>
    <source>
        <strain evidence="2">Duluth1</strain>
        <tissue evidence="2">Whole animal</tissue>
    </source>
</reference>
<keyword evidence="1" id="KW-0472">Membrane</keyword>
<gene>
    <name evidence="2" type="ORF">DPMN_064069</name>
</gene>
<keyword evidence="1" id="KW-1133">Transmembrane helix</keyword>
<dbReference type="AlphaFoldDB" id="A0A9D4CCY3"/>
<dbReference type="EMBL" id="JAIWYP010000013">
    <property type="protein sequence ID" value="KAH3721153.1"/>
    <property type="molecule type" value="Genomic_DNA"/>
</dbReference>
<evidence type="ECO:0000313" key="3">
    <source>
        <dbReference type="Proteomes" id="UP000828390"/>
    </source>
</evidence>
<feature type="transmembrane region" description="Helical" evidence="1">
    <location>
        <begin position="6"/>
        <end position="30"/>
    </location>
</feature>
<evidence type="ECO:0000256" key="1">
    <source>
        <dbReference type="SAM" id="Phobius"/>
    </source>
</evidence>
<protein>
    <submittedName>
        <fullName evidence="2">Uncharacterized protein</fullName>
    </submittedName>
</protein>
<keyword evidence="3" id="KW-1185">Reference proteome</keyword>
<reference evidence="2" key="2">
    <citation type="submission" date="2020-11" db="EMBL/GenBank/DDBJ databases">
        <authorList>
            <person name="McCartney M.A."/>
            <person name="Auch B."/>
            <person name="Kono T."/>
            <person name="Mallez S."/>
            <person name="Becker A."/>
            <person name="Gohl D.M."/>
            <person name="Silverstein K.A.T."/>
            <person name="Koren S."/>
            <person name="Bechman K.B."/>
            <person name="Herman A."/>
            <person name="Abrahante J.E."/>
            <person name="Garbe J."/>
        </authorList>
    </citation>
    <scope>NUCLEOTIDE SEQUENCE</scope>
    <source>
        <strain evidence="2">Duluth1</strain>
        <tissue evidence="2">Whole animal</tissue>
    </source>
</reference>
<evidence type="ECO:0000313" key="2">
    <source>
        <dbReference type="EMBL" id="KAH3721153.1"/>
    </source>
</evidence>
<proteinExistence type="predicted"/>
<comment type="caution">
    <text evidence="2">The sequence shown here is derived from an EMBL/GenBank/DDBJ whole genome shotgun (WGS) entry which is preliminary data.</text>
</comment>